<protein>
    <submittedName>
        <fullName evidence="5">Uncharacterized protein LOC118406901</fullName>
    </submittedName>
</protein>
<name>A0A9J7HP26_BRAFL</name>
<dbReference type="OrthoDB" id="9982265at2759"/>
<dbReference type="OMA" id="IVQADYV"/>
<dbReference type="Gene3D" id="1.10.533.10">
    <property type="entry name" value="Death Domain, Fas"/>
    <property type="match status" value="1"/>
</dbReference>
<dbReference type="PROSITE" id="PS50168">
    <property type="entry name" value="DED"/>
    <property type="match status" value="1"/>
</dbReference>
<feature type="domain" description="DED" evidence="2">
    <location>
        <begin position="6"/>
        <end position="85"/>
    </location>
</feature>
<dbReference type="FunFam" id="1.10.533.10:FF:000124">
    <property type="entry name" value="Uncharacterized protein"/>
    <property type="match status" value="1"/>
</dbReference>
<feature type="domain" description="SEFIR" evidence="3">
    <location>
        <begin position="144"/>
        <end position="297"/>
    </location>
</feature>
<dbReference type="AlphaFoldDB" id="A0A9J7HP26"/>
<dbReference type="Pfam" id="PF08357">
    <property type="entry name" value="SEFIR"/>
    <property type="match status" value="1"/>
</dbReference>
<dbReference type="RefSeq" id="XP_035663189.1">
    <property type="nucleotide sequence ID" value="XM_035807296.1"/>
</dbReference>
<dbReference type="GO" id="GO:0042981">
    <property type="term" value="P:regulation of apoptotic process"/>
    <property type="evidence" value="ECO:0007669"/>
    <property type="project" value="InterPro"/>
</dbReference>
<evidence type="ECO:0000259" key="3">
    <source>
        <dbReference type="PROSITE" id="PS51534"/>
    </source>
</evidence>
<dbReference type="InterPro" id="IPR001875">
    <property type="entry name" value="DED_dom"/>
</dbReference>
<dbReference type="Gene3D" id="3.40.50.11530">
    <property type="match status" value="1"/>
</dbReference>
<evidence type="ECO:0000313" key="4">
    <source>
        <dbReference type="Proteomes" id="UP000001554"/>
    </source>
</evidence>
<proteinExistence type="predicted"/>
<dbReference type="SUPFAM" id="SSF52200">
    <property type="entry name" value="Toll/Interleukin receptor TIR domain"/>
    <property type="match status" value="1"/>
</dbReference>
<dbReference type="KEGG" id="bfo:118406901"/>
<dbReference type="InterPro" id="IPR011029">
    <property type="entry name" value="DEATH-like_dom_sf"/>
</dbReference>
<dbReference type="PROSITE" id="PS51534">
    <property type="entry name" value="SEFIR"/>
    <property type="match status" value="1"/>
</dbReference>
<dbReference type="InterPro" id="IPR035897">
    <property type="entry name" value="Toll_tir_struct_dom_sf"/>
</dbReference>
<gene>
    <name evidence="5" type="primary">LOC118406901</name>
</gene>
<keyword evidence="4" id="KW-1185">Reference proteome</keyword>
<organism evidence="4 5">
    <name type="scientific">Branchiostoma floridae</name>
    <name type="common">Florida lancelet</name>
    <name type="synonym">Amphioxus</name>
    <dbReference type="NCBI Taxonomy" id="7739"/>
    <lineage>
        <taxon>Eukaryota</taxon>
        <taxon>Metazoa</taxon>
        <taxon>Chordata</taxon>
        <taxon>Cephalochordata</taxon>
        <taxon>Leptocardii</taxon>
        <taxon>Amphioxiformes</taxon>
        <taxon>Branchiostomatidae</taxon>
        <taxon>Branchiostoma</taxon>
    </lineage>
</organism>
<reference evidence="5" key="2">
    <citation type="submission" date="2025-08" db="UniProtKB">
        <authorList>
            <consortium name="RefSeq"/>
        </authorList>
    </citation>
    <scope>IDENTIFICATION</scope>
    <source>
        <strain evidence="5">S238N-H82</strain>
        <tissue evidence="5">Testes</tissue>
    </source>
</reference>
<dbReference type="InterPro" id="IPR013568">
    <property type="entry name" value="SEFIR_dom"/>
</dbReference>
<dbReference type="Proteomes" id="UP000001554">
    <property type="component" value="Chromosome 19"/>
</dbReference>
<evidence type="ECO:0000259" key="2">
    <source>
        <dbReference type="PROSITE" id="PS50168"/>
    </source>
</evidence>
<dbReference type="GeneID" id="118406901"/>
<reference evidence="4" key="1">
    <citation type="journal article" date="2020" name="Nat. Ecol. Evol.">
        <title>Deeply conserved synteny resolves early events in vertebrate evolution.</title>
        <authorList>
            <person name="Simakov O."/>
            <person name="Marletaz F."/>
            <person name="Yue J.X."/>
            <person name="O'Connell B."/>
            <person name="Jenkins J."/>
            <person name="Brandt A."/>
            <person name="Calef R."/>
            <person name="Tung C.H."/>
            <person name="Huang T.K."/>
            <person name="Schmutz J."/>
            <person name="Satoh N."/>
            <person name="Yu J.K."/>
            <person name="Putnam N.H."/>
            <person name="Green R.E."/>
            <person name="Rokhsar D.S."/>
        </authorList>
    </citation>
    <scope>NUCLEOTIDE SEQUENCE [LARGE SCALE GENOMIC DNA]</scope>
    <source>
        <strain evidence="4">S238N-H82</strain>
    </source>
</reference>
<evidence type="ECO:0000256" key="1">
    <source>
        <dbReference type="SAM" id="MobiDB-lite"/>
    </source>
</evidence>
<sequence>MARLSPRNLLYLKISNSLSESEVRELRAAIVKDKHLGIAKVQKATPQEMFIMLEDDAKLPEGDLSLLSSLLNGIRKWDLVEEVEDLARQERGERPLRQTAEVGTNQPAAEAPDTRRRRKKIKLEGYGADSATRSVDEDNGTSRPKKVFISYSQDPYNSSDPAQRKADIQLQRRKVKSLADELRQNGVDCMIDQYAEYNPPDMWTTWMQNQIVQADYVLMICSPHYIECVMGQKSSESPHGHMASFEGKVIFGQLSNPDCYKRFLPVFFDKIDRRYVPPALHGCHMYGPIEYPAKYGQEKFDILLSKILGRVLPEKCAPEMGKPPSPPATM</sequence>
<dbReference type="SUPFAM" id="SSF47986">
    <property type="entry name" value="DEATH domain"/>
    <property type="match status" value="1"/>
</dbReference>
<accession>A0A9J7HP26</accession>
<feature type="region of interest" description="Disordered" evidence="1">
    <location>
        <begin position="90"/>
        <end position="145"/>
    </location>
</feature>
<evidence type="ECO:0000313" key="5">
    <source>
        <dbReference type="RefSeq" id="XP_035663189.1"/>
    </source>
</evidence>